<keyword evidence="2" id="KW-1185">Reference proteome</keyword>
<organism evidence="1 2">
    <name type="scientific">Gossypium stocksii</name>
    <dbReference type="NCBI Taxonomy" id="47602"/>
    <lineage>
        <taxon>Eukaryota</taxon>
        <taxon>Viridiplantae</taxon>
        <taxon>Streptophyta</taxon>
        <taxon>Embryophyta</taxon>
        <taxon>Tracheophyta</taxon>
        <taxon>Spermatophyta</taxon>
        <taxon>Magnoliopsida</taxon>
        <taxon>eudicotyledons</taxon>
        <taxon>Gunneridae</taxon>
        <taxon>Pentapetalae</taxon>
        <taxon>rosids</taxon>
        <taxon>malvids</taxon>
        <taxon>Malvales</taxon>
        <taxon>Malvaceae</taxon>
        <taxon>Malvoideae</taxon>
        <taxon>Gossypium</taxon>
    </lineage>
</organism>
<reference evidence="1 2" key="1">
    <citation type="journal article" date="2021" name="Plant Biotechnol. J.">
        <title>Multi-omics assisted identification of the key and species-specific regulatory components of drought-tolerant mechanisms in Gossypium stocksii.</title>
        <authorList>
            <person name="Yu D."/>
            <person name="Ke L."/>
            <person name="Zhang D."/>
            <person name="Wu Y."/>
            <person name="Sun Y."/>
            <person name="Mei J."/>
            <person name="Sun J."/>
            <person name="Sun Y."/>
        </authorList>
    </citation>
    <scope>NUCLEOTIDE SEQUENCE [LARGE SCALE GENOMIC DNA]</scope>
    <source>
        <strain evidence="2">cv. E1</strain>
        <tissue evidence="1">Leaf</tissue>
    </source>
</reference>
<gene>
    <name evidence="1" type="ORF">J1N35_002505</name>
</gene>
<evidence type="ECO:0000313" key="1">
    <source>
        <dbReference type="EMBL" id="KAH1131127.1"/>
    </source>
</evidence>
<comment type="caution">
    <text evidence="1">The sequence shown here is derived from an EMBL/GenBank/DDBJ whole genome shotgun (WGS) entry which is preliminary data.</text>
</comment>
<dbReference type="EMBL" id="JAIQCV010000001">
    <property type="protein sequence ID" value="KAH1131127.1"/>
    <property type="molecule type" value="Genomic_DNA"/>
</dbReference>
<dbReference type="AlphaFoldDB" id="A0A9D3WJM9"/>
<sequence length="95" mass="11201">MKGGKVDESIWNYSSEPLVPELIANHILASFMFPKFIFNGSRDLEGHLARYNNHMKIFRAFDTIMCRAFFMTPSQTARQWIYQYLRIHSLLRAIT</sequence>
<name>A0A9D3WJM9_9ROSI</name>
<proteinExistence type="predicted"/>
<accession>A0A9D3WJM9</accession>
<dbReference type="Proteomes" id="UP000828251">
    <property type="component" value="Unassembled WGS sequence"/>
</dbReference>
<protein>
    <submittedName>
        <fullName evidence="1">Uncharacterized protein</fullName>
    </submittedName>
</protein>
<evidence type="ECO:0000313" key="2">
    <source>
        <dbReference type="Proteomes" id="UP000828251"/>
    </source>
</evidence>